<keyword evidence="1" id="KW-0732">Signal</keyword>
<evidence type="ECO:0000313" key="3">
    <source>
        <dbReference type="EMBL" id="MBC2607501.1"/>
    </source>
</evidence>
<feature type="chain" id="PRO_5031201762" evidence="1">
    <location>
        <begin position="26"/>
        <end position="576"/>
    </location>
</feature>
<feature type="domain" description="Ig-like" evidence="2">
    <location>
        <begin position="366"/>
        <end position="445"/>
    </location>
</feature>
<comment type="caution">
    <text evidence="3">The sequence shown here is derived from an EMBL/GenBank/DDBJ whole genome shotgun (WGS) entry which is preliminary data.</text>
</comment>
<dbReference type="PANTHER" id="PTHR37489:SF1">
    <property type="entry name" value="DUF3500 DOMAIN-CONTAINING PROTEIN"/>
    <property type="match status" value="1"/>
</dbReference>
<evidence type="ECO:0000259" key="2">
    <source>
        <dbReference type="PROSITE" id="PS50835"/>
    </source>
</evidence>
<dbReference type="RefSeq" id="WP_185661385.1">
    <property type="nucleotide sequence ID" value="NZ_CAWPOO010000013.1"/>
</dbReference>
<feature type="signal peptide" evidence="1">
    <location>
        <begin position="1"/>
        <end position="25"/>
    </location>
</feature>
<proteinExistence type="predicted"/>
<dbReference type="PROSITE" id="PS50835">
    <property type="entry name" value="IG_LIKE"/>
    <property type="match status" value="1"/>
</dbReference>
<gene>
    <name evidence="3" type="ORF">H5P27_15720</name>
</gene>
<accession>A0A7X1B8G6</accession>
<name>A0A7X1B8G6_9BACT</name>
<protein>
    <submittedName>
        <fullName evidence="3">DUF3500 domain-containing protein</fullName>
    </submittedName>
</protein>
<dbReference type="Pfam" id="PF13927">
    <property type="entry name" value="Ig_3"/>
    <property type="match status" value="1"/>
</dbReference>
<dbReference type="PANTHER" id="PTHR37489">
    <property type="entry name" value="DUF3500 DOMAIN-CONTAINING PROTEIN"/>
    <property type="match status" value="1"/>
</dbReference>
<dbReference type="AlphaFoldDB" id="A0A7X1B8G6"/>
<dbReference type="InterPro" id="IPR036179">
    <property type="entry name" value="Ig-like_dom_sf"/>
</dbReference>
<dbReference type="InterPro" id="IPR003599">
    <property type="entry name" value="Ig_sub"/>
</dbReference>
<organism evidence="3 4">
    <name type="scientific">Pelagicoccus albus</name>
    <dbReference type="NCBI Taxonomy" id="415222"/>
    <lineage>
        <taxon>Bacteria</taxon>
        <taxon>Pseudomonadati</taxon>
        <taxon>Verrucomicrobiota</taxon>
        <taxon>Opitutia</taxon>
        <taxon>Puniceicoccales</taxon>
        <taxon>Pelagicoccaceae</taxon>
        <taxon>Pelagicoccus</taxon>
    </lineage>
</organism>
<sequence>MKTLRKLTSTLLILIASASSFDARADTEDVVDAANAFLDLLSSSQKTESSSNSNSTCLFSATLSNVTTWSNVPISASTRNGLQFSTLSSTQYAAALAVAEAALSDMGYTLMEEVRLSDAYISGEEPNANGTTSSMWGYSKYFIAFVGTPSTTEPWTLQLGGHHLAFNITYNGDYKSASPQFTGTEPNSFEIDSVTYRPLGTQRDLLVSLRSTLSSDAALSGSFSDLLFAANGTGQHDTIHPKSYPTSGRGQLFTELSSDEQELVIDYIESWVGSSDPSLSDYLLADYLSDAALAETYVGYGGSSASMSSSGSYFRVDGPRVWIEYVVQGGVYDRSGVHDHGVYRDKLADYGAVYGATTIATTIRPPEITTQPTDQEISFGSSLSLSVSATGTGSDLSYQWLLDGETIADANSASYALTDVSEADAGVYSVVISNTAGVATSETVSVSVIQNDPFQDWLDQNGISDTGDDSDGDGFDALQEWFLGGDPTVADQSIGPVIGYSSTSQELVLSFNMIEELGNVSWQIEQSEDLVEWSEVASSGDSLSFAFGSVSDGLIPVQATLANVSDKLFLRLVIAL</sequence>
<dbReference type="Gene3D" id="2.60.40.10">
    <property type="entry name" value="Immunoglobulins"/>
    <property type="match status" value="1"/>
</dbReference>
<dbReference type="InterPro" id="IPR021889">
    <property type="entry name" value="DUF3500"/>
</dbReference>
<dbReference type="SUPFAM" id="SSF48726">
    <property type="entry name" value="Immunoglobulin"/>
    <property type="match status" value="1"/>
</dbReference>
<evidence type="ECO:0000313" key="4">
    <source>
        <dbReference type="Proteomes" id="UP000526501"/>
    </source>
</evidence>
<keyword evidence="4" id="KW-1185">Reference proteome</keyword>
<reference evidence="3 4" key="1">
    <citation type="submission" date="2020-07" db="EMBL/GenBank/DDBJ databases">
        <authorList>
            <person name="Feng X."/>
        </authorList>
    </citation>
    <scope>NUCLEOTIDE SEQUENCE [LARGE SCALE GENOMIC DNA]</scope>
    <source>
        <strain evidence="3 4">JCM23202</strain>
    </source>
</reference>
<dbReference type="InterPro" id="IPR007110">
    <property type="entry name" value="Ig-like_dom"/>
</dbReference>
<dbReference type="Proteomes" id="UP000526501">
    <property type="component" value="Unassembled WGS sequence"/>
</dbReference>
<dbReference type="SMART" id="SM00409">
    <property type="entry name" value="IG"/>
    <property type="match status" value="1"/>
</dbReference>
<dbReference type="InterPro" id="IPR013783">
    <property type="entry name" value="Ig-like_fold"/>
</dbReference>
<dbReference type="EMBL" id="JACHVC010000013">
    <property type="protein sequence ID" value="MBC2607501.1"/>
    <property type="molecule type" value="Genomic_DNA"/>
</dbReference>
<dbReference type="Pfam" id="PF12006">
    <property type="entry name" value="DUF3500"/>
    <property type="match status" value="1"/>
</dbReference>
<evidence type="ECO:0000256" key="1">
    <source>
        <dbReference type="SAM" id="SignalP"/>
    </source>
</evidence>